<name>A0ACB6QVA8_9PLEO</name>
<evidence type="ECO:0000313" key="2">
    <source>
        <dbReference type="Proteomes" id="UP000799755"/>
    </source>
</evidence>
<protein>
    <submittedName>
        <fullName evidence="1">Uncharacterized protein</fullName>
    </submittedName>
</protein>
<comment type="caution">
    <text evidence="1">The sequence shown here is derived from an EMBL/GenBank/DDBJ whole genome shotgun (WGS) entry which is preliminary data.</text>
</comment>
<evidence type="ECO:0000313" key="1">
    <source>
        <dbReference type="EMBL" id="KAF2470513.1"/>
    </source>
</evidence>
<accession>A0ACB6QVA8</accession>
<organism evidence="1 2">
    <name type="scientific">Lindgomyces ingoldianus</name>
    <dbReference type="NCBI Taxonomy" id="673940"/>
    <lineage>
        <taxon>Eukaryota</taxon>
        <taxon>Fungi</taxon>
        <taxon>Dikarya</taxon>
        <taxon>Ascomycota</taxon>
        <taxon>Pezizomycotina</taxon>
        <taxon>Dothideomycetes</taxon>
        <taxon>Pleosporomycetidae</taxon>
        <taxon>Pleosporales</taxon>
        <taxon>Lindgomycetaceae</taxon>
        <taxon>Lindgomyces</taxon>
    </lineage>
</organism>
<dbReference type="Proteomes" id="UP000799755">
    <property type="component" value="Unassembled WGS sequence"/>
</dbReference>
<gene>
    <name evidence="1" type="ORF">BDR25DRAFT_343207</name>
</gene>
<sequence>MDYSHESPWYCSECQDGPIGYWQDLCVRCQHPRCSYCVIDSIAFSETEVSIKAQAGDSVEVIRPHELNYSRDTTNDAGTNLKLDESNFKPDNVKFDSGLGSMPDSFHKGNEVDDDERSVTSILTNASRVHLPSSEKEHLISAFAGDLCQDIGLRGDIVDDARERISACLPNLLKAFTLRLEGRVNSKAERDAKEFVRQQRSHIACQFRKSQMPAEISEDEYVPPILEDGMSFAEKISRWKTVEHADLAPESEPVDQRVDEIQAPPRYQEVRSFLLDGPEYQWLLENIRSSALLTERKGTVLDGVTREIDTILSFIKTPKSRQSQVFQIDFEINWDLPTFLRGQEYDTTLEIAVERAITITGSTRDAQALSCLGYMRQTWPSSGQEILRVLQKALMATNLSCSGRLVDGTELDIKLKSPKASIIARGGQAALTELCEQLAWLGAALRASPVSFGICLTTPIITVSQDTRSRSLSHSIMVHLDFHDTPCPDHHLSTAIEGTCWHKMFRNPVVVNGFPILARDEECSGLELPLDIMSVLAEAQFATRYDETLILKGPCTMLVPTRRTERSIAWHFLVNEDGERIPYYSFRERCPGWIRTDTVEVGNARNFVGWASNITRHLGTDDMEYDKIDWAGARKCSAGFSMEQKLTISVSKIVGVSGSVVRGNRDKPEFVKRSTYSLQIENARKIYVLLYDNEAQKGWLTDGASALLHLVRTQVVREPYRRAGCLFNDPAFNHSKFRHPEVNGGPDIAVQVLKDDCNMKHVIFEEFDSFAPETIVSPRPQQVSPMSRDDTTGVKNRPGREARGSSEERKEIYTTTCLKELVSQTWNILEQIYDRQVDIETTHETKQLIIPSGAALEGYEFMDIVSAEHILTRRTVNLQANGAAWIELTKHIHAVTLFGQNFGDIYKPTVTTSSLICANWKTVPRGHDFLAVPMSLLQEIKQSSRKKGEVDKTSREIARGLHWDPSKEVFNRCGLGCKHVFARVQQIRPSPLNWGENHLGKADAFGEIHGAVLFGRSSVLDPKKLDSSLISAAHTVDRFRDSGLGSSLQVSPSIDPSTVSSSAETRTVQLPQTDAPRKSWNLIAGLQETLAKISLSRGKERDTR</sequence>
<dbReference type="EMBL" id="MU003508">
    <property type="protein sequence ID" value="KAF2470513.1"/>
    <property type="molecule type" value="Genomic_DNA"/>
</dbReference>
<proteinExistence type="predicted"/>
<reference evidence="1" key="1">
    <citation type="journal article" date="2020" name="Stud. Mycol.">
        <title>101 Dothideomycetes genomes: a test case for predicting lifestyles and emergence of pathogens.</title>
        <authorList>
            <person name="Haridas S."/>
            <person name="Albert R."/>
            <person name="Binder M."/>
            <person name="Bloem J."/>
            <person name="Labutti K."/>
            <person name="Salamov A."/>
            <person name="Andreopoulos B."/>
            <person name="Baker S."/>
            <person name="Barry K."/>
            <person name="Bills G."/>
            <person name="Bluhm B."/>
            <person name="Cannon C."/>
            <person name="Castanera R."/>
            <person name="Culley D."/>
            <person name="Daum C."/>
            <person name="Ezra D."/>
            <person name="Gonzalez J."/>
            <person name="Henrissat B."/>
            <person name="Kuo A."/>
            <person name="Liang C."/>
            <person name="Lipzen A."/>
            <person name="Lutzoni F."/>
            <person name="Magnuson J."/>
            <person name="Mondo S."/>
            <person name="Nolan M."/>
            <person name="Ohm R."/>
            <person name="Pangilinan J."/>
            <person name="Park H.-J."/>
            <person name="Ramirez L."/>
            <person name="Alfaro M."/>
            <person name="Sun H."/>
            <person name="Tritt A."/>
            <person name="Yoshinaga Y."/>
            <person name="Zwiers L.-H."/>
            <person name="Turgeon B."/>
            <person name="Goodwin S."/>
            <person name="Spatafora J."/>
            <person name="Crous P."/>
            <person name="Grigoriev I."/>
        </authorList>
    </citation>
    <scope>NUCLEOTIDE SEQUENCE</scope>
    <source>
        <strain evidence="1">ATCC 200398</strain>
    </source>
</reference>
<keyword evidence="2" id="KW-1185">Reference proteome</keyword>